<dbReference type="EMBL" id="FWZX01000008">
    <property type="protein sequence ID" value="SMF23654.1"/>
    <property type="molecule type" value="Genomic_DNA"/>
</dbReference>
<keyword evidence="2" id="KW-1185">Reference proteome</keyword>
<sequence>MPRIMAPKKNPLKLNMLQLKTLALLQQMARSPNHAQPGDAEGSVMVSNFPHAHGNHFHIGDAVVLGRDASGLANANVFAILERKGLIRSMHPMGAVLTPEALAYDTGIADQVLHRSDH</sequence>
<evidence type="ECO:0000313" key="2">
    <source>
        <dbReference type="Proteomes" id="UP000192917"/>
    </source>
</evidence>
<gene>
    <name evidence="1" type="ORF">SAMN05428998_10832</name>
</gene>
<protein>
    <submittedName>
        <fullName evidence="1">Uncharacterized protein</fullName>
    </submittedName>
</protein>
<reference evidence="1 2" key="1">
    <citation type="submission" date="2017-04" db="EMBL/GenBank/DDBJ databases">
        <authorList>
            <person name="Afonso C.L."/>
            <person name="Miller P.J."/>
            <person name="Scott M.A."/>
            <person name="Spackman E."/>
            <person name="Goraichik I."/>
            <person name="Dimitrov K.M."/>
            <person name="Suarez D.L."/>
            <person name="Swayne D.E."/>
        </authorList>
    </citation>
    <scope>NUCLEOTIDE SEQUENCE [LARGE SCALE GENOMIC DNA]</scope>
    <source>
        <strain evidence="1 2">USBA 355</strain>
    </source>
</reference>
<evidence type="ECO:0000313" key="1">
    <source>
        <dbReference type="EMBL" id="SMF23654.1"/>
    </source>
</evidence>
<proteinExistence type="predicted"/>
<dbReference type="AlphaFoldDB" id="A0A1Y6BT31"/>
<dbReference type="STRING" id="560819.SAMN05428998_10832"/>
<accession>A0A1Y6BT31</accession>
<dbReference type="Proteomes" id="UP000192917">
    <property type="component" value="Unassembled WGS sequence"/>
</dbReference>
<organism evidence="1 2">
    <name type="scientific">Tistlia consotensis USBA 355</name>
    <dbReference type="NCBI Taxonomy" id="560819"/>
    <lineage>
        <taxon>Bacteria</taxon>
        <taxon>Pseudomonadati</taxon>
        <taxon>Pseudomonadota</taxon>
        <taxon>Alphaproteobacteria</taxon>
        <taxon>Rhodospirillales</taxon>
        <taxon>Rhodovibrionaceae</taxon>
        <taxon>Tistlia</taxon>
    </lineage>
</organism>
<name>A0A1Y6BT31_9PROT</name>